<proteinExistence type="predicted"/>
<sequence length="149" mass="17310">MLTKYQIIKFIEFCEVWFLPKSVARVAAIIGDHGNHTPRHLFKETLDVFLRYSRPSSFGTLPKLIWCGSWGVSSGSIVEQTWTHVFFRRKIQRASRTGKQFNLVIEEEPLDNACHVWSRIILLKYSFGQALKVRKDNCLQHFVDVALDV</sequence>
<reference evidence="1" key="1">
    <citation type="submission" date="2020-08" db="EMBL/GenBank/DDBJ databases">
        <title>Multicomponent nature underlies the extraordinary mechanical properties of spider dragline silk.</title>
        <authorList>
            <person name="Kono N."/>
            <person name="Nakamura H."/>
            <person name="Mori M."/>
            <person name="Yoshida Y."/>
            <person name="Ohtoshi R."/>
            <person name="Malay A.D."/>
            <person name="Moran D.A.P."/>
            <person name="Tomita M."/>
            <person name="Numata K."/>
            <person name="Arakawa K."/>
        </authorList>
    </citation>
    <scope>NUCLEOTIDE SEQUENCE</scope>
</reference>
<organism evidence="1 2">
    <name type="scientific">Trichonephila clavipes</name>
    <name type="common">Golden silk orbweaver</name>
    <name type="synonym">Nephila clavipes</name>
    <dbReference type="NCBI Taxonomy" id="2585209"/>
    <lineage>
        <taxon>Eukaryota</taxon>
        <taxon>Metazoa</taxon>
        <taxon>Ecdysozoa</taxon>
        <taxon>Arthropoda</taxon>
        <taxon>Chelicerata</taxon>
        <taxon>Arachnida</taxon>
        <taxon>Araneae</taxon>
        <taxon>Araneomorphae</taxon>
        <taxon>Entelegynae</taxon>
        <taxon>Araneoidea</taxon>
        <taxon>Nephilidae</taxon>
        <taxon>Trichonephila</taxon>
    </lineage>
</organism>
<evidence type="ECO:0000313" key="1">
    <source>
        <dbReference type="EMBL" id="GFX94553.1"/>
    </source>
</evidence>
<protein>
    <submittedName>
        <fullName evidence="1">Uncharacterized protein</fullName>
    </submittedName>
</protein>
<keyword evidence="2" id="KW-1185">Reference proteome</keyword>
<accession>A0A8X6RGG3</accession>
<gene>
    <name evidence="1" type="primary">X975_15885</name>
    <name evidence="1" type="ORF">TNCV_3087821</name>
</gene>
<comment type="caution">
    <text evidence="1">The sequence shown here is derived from an EMBL/GenBank/DDBJ whole genome shotgun (WGS) entry which is preliminary data.</text>
</comment>
<dbReference type="EMBL" id="BMAU01021178">
    <property type="protein sequence ID" value="GFX94553.1"/>
    <property type="molecule type" value="Genomic_DNA"/>
</dbReference>
<dbReference type="AlphaFoldDB" id="A0A8X6RGG3"/>
<name>A0A8X6RGG3_TRICX</name>
<dbReference type="Proteomes" id="UP000887159">
    <property type="component" value="Unassembled WGS sequence"/>
</dbReference>
<evidence type="ECO:0000313" key="2">
    <source>
        <dbReference type="Proteomes" id="UP000887159"/>
    </source>
</evidence>